<reference evidence="2" key="1">
    <citation type="journal article" date="2016" name="Insect Biochem. Mol. Biol.">
        <title>Multifaceted biological insights from a draft genome sequence of the tobacco hornworm moth, Manduca sexta.</title>
        <authorList>
            <person name="Kanost M.R."/>
            <person name="Arrese E.L."/>
            <person name="Cao X."/>
            <person name="Chen Y.R."/>
            <person name="Chellapilla S."/>
            <person name="Goldsmith M.R."/>
            <person name="Grosse-Wilde E."/>
            <person name="Heckel D.G."/>
            <person name="Herndon N."/>
            <person name="Jiang H."/>
            <person name="Papanicolaou A."/>
            <person name="Qu J."/>
            <person name="Soulages J.L."/>
            <person name="Vogel H."/>
            <person name="Walters J."/>
            <person name="Waterhouse R.M."/>
            <person name="Ahn S.J."/>
            <person name="Almeida F.C."/>
            <person name="An C."/>
            <person name="Aqrawi P."/>
            <person name="Bretschneider A."/>
            <person name="Bryant W.B."/>
            <person name="Bucks S."/>
            <person name="Chao H."/>
            <person name="Chevignon G."/>
            <person name="Christen J.M."/>
            <person name="Clarke D.F."/>
            <person name="Dittmer N.T."/>
            <person name="Ferguson L.C.F."/>
            <person name="Garavelou S."/>
            <person name="Gordon K.H.J."/>
            <person name="Gunaratna R.T."/>
            <person name="Han Y."/>
            <person name="Hauser F."/>
            <person name="He Y."/>
            <person name="Heidel-Fischer H."/>
            <person name="Hirsh A."/>
            <person name="Hu Y."/>
            <person name="Jiang H."/>
            <person name="Kalra D."/>
            <person name="Klinner C."/>
            <person name="Konig C."/>
            <person name="Kovar C."/>
            <person name="Kroll A.R."/>
            <person name="Kuwar S.S."/>
            <person name="Lee S.L."/>
            <person name="Lehman R."/>
            <person name="Li K."/>
            <person name="Li Z."/>
            <person name="Liang H."/>
            <person name="Lovelace S."/>
            <person name="Lu Z."/>
            <person name="Mansfield J.H."/>
            <person name="McCulloch K.J."/>
            <person name="Mathew T."/>
            <person name="Morton B."/>
            <person name="Muzny D.M."/>
            <person name="Neunemann D."/>
            <person name="Ongeri F."/>
            <person name="Pauchet Y."/>
            <person name="Pu L.L."/>
            <person name="Pyrousis I."/>
            <person name="Rao X.J."/>
            <person name="Redding A."/>
            <person name="Roesel C."/>
            <person name="Sanchez-Gracia A."/>
            <person name="Schaack S."/>
            <person name="Shukla A."/>
            <person name="Tetreau G."/>
            <person name="Wang Y."/>
            <person name="Xiong G.H."/>
            <person name="Traut W."/>
            <person name="Walsh T.K."/>
            <person name="Worley K.C."/>
            <person name="Wu D."/>
            <person name="Wu W."/>
            <person name="Wu Y.Q."/>
            <person name="Zhang X."/>
            <person name="Zou Z."/>
            <person name="Zucker H."/>
            <person name="Briscoe A.D."/>
            <person name="Burmester T."/>
            <person name="Clem R.J."/>
            <person name="Feyereisen R."/>
            <person name="Grimmelikhuijzen C.J.P."/>
            <person name="Hamodrakas S.J."/>
            <person name="Hansson B.S."/>
            <person name="Huguet E."/>
            <person name="Jermiin L.S."/>
            <person name="Lan Q."/>
            <person name="Lehman H.K."/>
            <person name="Lorenzen M."/>
            <person name="Merzendorfer H."/>
            <person name="Michalopoulos I."/>
            <person name="Morton D.B."/>
            <person name="Muthukrishnan S."/>
            <person name="Oakeshott J.G."/>
            <person name="Palmer W."/>
            <person name="Park Y."/>
            <person name="Passarelli A.L."/>
            <person name="Rozas J."/>
            <person name="Schwartz L.M."/>
            <person name="Smith W."/>
            <person name="Southgate A."/>
            <person name="Vilcinskas A."/>
            <person name="Vogt R."/>
            <person name="Wang P."/>
            <person name="Werren J."/>
            <person name="Yu X.Q."/>
            <person name="Zhou J.J."/>
            <person name="Brown S.J."/>
            <person name="Scherer S.E."/>
            <person name="Richards S."/>
            <person name="Blissard G.W."/>
        </authorList>
    </citation>
    <scope>NUCLEOTIDE SEQUENCE</scope>
</reference>
<proteinExistence type="predicted"/>
<dbReference type="Proteomes" id="UP000791440">
    <property type="component" value="Unassembled WGS sequence"/>
</dbReference>
<dbReference type="AlphaFoldDB" id="A0A922CCP3"/>
<accession>A0A922CCP3</accession>
<feature type="region of interest" description="Disordered" evidence="1">
    <location>
        <begin position="103"/>
        <end position="122"/>
    </location>
</feature>
<gene>
    <name evidence="2" type="ORF">O3G_MSEX001589</name>
</gene>
<organism evidence="2 3">
    <name type="scientific">Manduca sexta</name>
    <name type="common">Tobacco hawkmoth</name>
    <name type="synonym">Tobacco hornworm</name>
    <dbReference type="NCBI Taxonomy" id="7130"/>
    <lineage>
        <taxon>Eukaryota</taxon>
        <taxon>Metazoa</taxon>
        <taxon>Ecdysozoa</taxon>
        <taxon>Arthropoda</taxon>
        <taxon>Hexapoda</taxon>
        <taxon>Insecta</taxon>
        <taxon>Pterygota</taxon>
        <taxon>Neoptera</taxon>
        <taxon>Endopterygota</taxon>
        <taxon>Lepidoptera</taxon>
        <taxon>Glossata</taxon>
        <taxon>Ditrysia</taxon>
        <taxon>Bombycoidea</taxon>
        <taxon>Sphingidae</taxon>
        <taxon>Sphinginae</taxon>
        <taxon>Sphingini</taxon>
        <taxon>Manduca</taxon>
    </lineage>
</organism>
<protein>
    <submittedName>
        <fullName evidence="2">Uncharacterized protein</fullName>
    </submittedName>
</protein>
<evidence type="ECO:0000256" key="1">
    <source>
        <dbReference type="SAM" id="MobiDB-lite"/>
    </source>
</evidence>
<evidence type="ECO:0000313" key="2">
    <source>
        <dbReference type="EMBL" id="KAG6440959.1"/>
    </source>
</evidence>
<evidence type="ECO:0000313" key="3">
    <source>
        <dbReference type="Proteomes" id="UP000791440"/>
    </source>
</evidence>
<name>A0A922CCP3_MANSE</name>
<reference evidence="2" key="2">
    <citation type="submission" date="2020-12" db="EMBL/GenBank/DDBJ databases">
        <authorList>
            <person name="Kanost M."/>
        </authorList>
    </citation>
    <scope>NUCLEOTIDE SEQUENCE</scope>
</reference>
<keyword evidence="3" id="KW-1185">Reference proteome</keyword>
<sequence length="347" mass="41472">MQADYPKKIPRIHWDLVHLNYPVRKFPETGFSSETIGHRWRDQPEVIKTNVEPLEEMKNYLRDYNVTKELTQSQTKLDYGFKLPETKRFNKHTSCTENLYIYPPSRRTADQPPRSSAHAKTEMQRCYTAPDVYPRLVTDKDQFKHPTTLPLDSLAIEQSWHNEIEPLDTTYDGYEKYLDPYLTSNRLYHRPYAADKLDKISCSKDIVTFYTFASVPWTRTPKPKVEEWRLPLSRPKSMYDREKFKQEFREIRTHNKLRAVPGTFRTESRDNYVKQTSRPESKIHNDEEEVRGYYQRAIANLQTNIREQHSVVNEKYFSENTQYGSRKPLCSVFDPYVEKNRRLEHKK</sequence>
<dbReference type="EMBL" id="JH668283">
    <property type="protein sequence ID" value="KAG6440959.1"/>
    <property type="molecule type" value="Genomic_DNA"/>
</dbReference>
<comment type="caution">
    <text evidence="2">The sequence shown here is derived from an EMBL/GenBank/DDBJ whole genome shotgun (WGS) entry which is preliminary data.</text>
</comment>